<dbReference type="Pfam" id="PF00027">
    <property type="entry name" value="cNMP_binding"/>
    <property type="match status" value="1"/>
</dbReference>
<proteinExistence type="predicted"/>
<dbReference type="Proteomes" id="UP000184206">
    <property type="component" value="Unassembled WGS sequence"/>
</dbReference>
<dbReference type="GO" id="GO:0005829">
    <property type="term" value="C:cytosol"/>
    <property type="evidence" value="ECO:0007669"/>
    <property type="project" value="TreeGrafter"/>
</dbReference>
<keyword evidence="4" id="KW-0804">Transcription</keyword>
<dbReference type="STRING" id="1123231.SAMN02745189_00555"/>
<dbReference type="SMART" id="SM00419">
    <property type="entry name" value="HTH_CRP"/>
    <property type="match status" value="1"/>
</dbReference>
<dbReference type="PANTHER" id="PTHR24567">
    <property type="entry name" value="CRP FAMILY TRANSCRIPTIONAL REGULATORY PROTEIN"/>
    <property type="match status" value="1"/>
</dbReference>
<dbReference type="GO" id="GO:0003700">
    <property type="term" value="F:DNA-binding transcription factor activity"/>
    <property type="evidence" value="ECO:0007669"/>
    <property type="project" value="TreeGrafter"/>
</dbReference>
<dbReference type="PANTHER" id="PTHR24567:SF74">
    <property type="entry name" value="HTH-TYPE TRANSCRIPTIONAL REGULATOR ARCR"/>
    <property type="match status" value="1"/>
</dbReference>
<dbReference type="Gene3D" id="2.60.120.10">
    <property type="entry name" value="Jelly Rolls"/>
    <property type="match status" value="1"/>
</dbReference>
<keyword evidence="3" id="KW-0010">Activator</keyword>
<dbReference type="Gene3D" id="1.10.10.10">
    <property type="entry name" value="Winged helix-like DNA-binding domain superfamily/Winged helix DNA-binding domain"/>
    <property type="match status" value="1"/>
</dbReference>
<dbReference type="CDD" id="cd00038">
    <property type="entry name" value="CAP_ED"/>
    <property type="match status" value="1"/>
</dbReference>
<evidence type="ECO:0000256" key="3">
    <source>
        <dbReference type="ARBA" id="ARBA00023159"/>
    </source>
</evidence>
<keyword evidence="2" id="KW-0238">DNA-binding</keyword>
<evidence type="ECO:0000256" key="2">
    <source>
        <dbReference type="ARBA" id="ARBA00023125"/>
    </source>
</evidence>
<dbReference type="InterPro" id="IPR014710">
    <property type="entry name" value="RmlC-like_jellyroll"/>
</dbReference>
<dbReference type="GO" id="GO:0003677">
    <property type="term" value="F:DNA binding"/>
    <property type="evidence" value="ECO:0007669"/>
    <property type="project" value="UniProtKB-KW"/>
</dbReference>
<accession>A0A1M7BSL7</accession>
<dbReference type="Pfam" id="PF13545">
    <property type="entry name" value="HTH_Crp_2"/>
    <property type="match status" value="1"/>
</dbReference>
<protein>
    <submittedName>
        <fullName evidence="7">CRP/FNR family transcriptional regulator, anaerobic regulatory protein</fullName>
    </submittedName>
</protein>
<gene>
    <name evidence="7" type="ORF">SAMN02745189_00555</name>
</gene>
<evidence type="ECO:0000256" key="4">
    <source>
        <dbReference type="ARBA" id="ARBA00023163"/>
    </source>
</evidence>
<dbReference type="RefSeq" id="WP_072708049.1">
    <property type="nucleotide sequence ID" value="NZ_FRCF01000002.1"/>
</dbReference>
<dbReference type="InterPro" id="IPR012318">
    <property type="entry name" value="HTH_CRP"/>
</dbReference>
<evidence type="ECO:0000259" key="6">
    <source>
        <dbReference type="PROSITE" id="PS51063"/>
    </source>
</evidence>
<dbReference type="SUPFAM" id="SSF46785">
    <property type="entry name" value="Winged helix' DNA-binding domain"/>
    <property type="match status" value="1"/>
</dbReference>
<dbReference type="AlphaFoldDB" id="A0A1M7BSL7"/>
<dbReference type="EMBL" id="FRCF01000002">
    <property type="protein sequence ID" value="SHL57539.1"/>
    <property type="molecule type" value="Genomic_DNA"/>
</dbReference>
<keyword evidence="8" id="KW-1185">Reference proteome</keyword>
<dbReference type="PROSITE" id="PS50042">
    <property type="entry name" value="CNMP_BINDING_3"/>
    <property type="match status" value="1"/>
</dbReference>
<dbReference type="InterPro" id="IPR050397">
    <property type="entry name" value="Env_Response_Regulators"/>
</dbReference>
<dbReference type="InterPro" id="IPR036390">
    <property type="entry name" value="WH_DNA-bd_sf"/>
</dbReference>
<feature type="domain" description="Cyclic nucleotide-binding" evidence="5">
    <location>
        <begin position="24"/>
        <end position="114"/>
    </location>
</feature>
<feature type="domain" description="HTH crp-type" evidence="6">
    <location>
        <begin position="138"/>
        <end position="211"/>
    </location>
</feature>
<dbReference type="InterPro" id="IPR018490">
    <property type="entry name" value="cNMP-bd_dom_sf"/>
</dbReference>
<sequence>MDEEIFKPVSVVRLIKEKGKRIIFNKGEYVFHPGDAAEYVYCVDEGEIFISRMQEDGKEMITNHLTGDGIFGALGIFTPAREHTTYAKVRCASVIYKFDKRQFDQFIMANDELKMEWMHWLDIERDRNASKLRDLFLYGKQGAMDSILIRLCNSFGVPVRDGVLIDTQLTNQELAGLCGTSREVVNRMLAGLKNDGIVKVERKYITVLDIQALRRNINCERCTLDVCQVF</sequence>
<dbReference type="OrthoDB" id="9810708at2"/>
<evidence type="ECO:0000313" key="7">
    <source>
        <dbReference type="EMBL" id="SHL57539.1"/>
    </source>
</evidence>
<name>A0A1M7BSL7_9BACL</name>
<dbReference type="SMART" id="SM00100">
    <property type="entry name" value="cNMP"/>
    <property type="match status" value="1"/>
</dbReference>
<evidence type="ECO:0000259" key="5">
    <source>
        <dbReference type="PROSITE" id="PS50042"/>
    </source>
</evidence>
<dbReference type="InterPro" id="IPR036388">
    <property type="entry name" value="WH-like_DNA-bd_sf"/>
</dbReference>
<evidence type="ECO:0000256" key="1">
    <source>
        <dbReference type="ARBA" id="ARBA00023015"/>
    </source>
</evidence>
<keyword evidence="1" id="KW-0805">Transcription regulation</keyword>
<dbReference type="PROSITE" id="PS51063">
    <property type="entry name" value="HTH_CRP_2"/>
    <property type="match status" value="1"/>
</dbReference>
<organism evidence="7 8">
    <name type="scientific">Lacicoccus alkaliphilus DSM 16010</name>
    <dbReference type="NCBI Taxonomy" id="1123231"/>
    <lineage>
        <taxon>Bacteria</taxon>
        <taxon>Bacillati</taxon>
        <taxon>Bacillota</taxon>
        <taxon>Bacilli</taxon>
        <taxon>Bacillales</taxon>
        <taxon>Salinicoccaceae</taxon>
        <taxon>Lacicoccus</taxon>
    </lineage>
</organism>
<dbReference type="SUPFAM" id="SSF51206">
    <property type="entry name" value="cAMP-binding domain-like"/>
    <property type="match status" value="1"/>
</dbReference>
<reference evidence="7 8" key="1">
    <citation type="submission" date="2016-11" db="EMBL/GenBank/DDBJ databases">
        <authorList>
            <person name="Jaros S."/>
            <person name="Januszkiewicz K."/>
            <person name="Wedrychowicz H."/>
        </authorList>
    </citation>
    <scope>NUCLEOTIDE SEQUENCE [LARGE SCALE GENOMIC DNA]</scope>
    <source>
        <strain evidence="7 8">DSM 16010</strain>
    </source>
</reference>
<dbReference type="InterPro" id="IPR000595">
    <property type="entry name" value="cNMP-bd_dom"/>
</dbReference>
<evidence type="ECO:0000313" key="8">
    <source>
        <dbReference type="Proteomes" id="UP000184206"/>
    </source>
</evidence>